<organism evidence="2 3">
    <name type="scientific">Elusimicrobium minutum (strain Pei191)</name>
    <dbReference type="NCBI Taxonomy" id="445932"/>
    <lineage>
        <taxon>Bacteria</taxon>
        <taxon>Pseudomonadati</taxon>
        <taxon>Elusimicrobiota</taxon>
        <taxon>Elusimicrobia</taxon>
        <taxon>Elusimicrobiales</taxon>
        <taxon>Elusimicrobiaceae</taxon>
        <taxon>Elusimicrobium</taxon>
    </lineage>
</organism>
<dbReference type="EMBL" id="CP001055">
    <property type="protein sequence ID" value="ACC97695.1"/>
    <property type="molecule type" value="Genomic_DNA"/>
</dbReference>
<dbReference type="OrthoDB" id="9795582at2"/>
<feature type="transmembrane region" description="Helical" evidence="1">
    <location>
        <begin position="20"/>
        <end position="38"/>
    </location>
</feature>
<dbReference type="HOGENOM" id="CLU_1048630_0_0_0"/>
<dbReference type="RefSeq" id="WP_012414310.1">
    <property type="nucleotide sequence ID" value="NC_010644.1"/>
</dbReference>
<feature type="transmembrane region" description="Helical" evidence="1">
    <location>
        <begin position="217"/>
        <end position="236"/>
    </location>
</feature>
<dbReference type="GO" id="GO:0016740">
    <property type="term" value="F:transferase activity"/>
    <property type="evidence" value="ECO:0007669"/>
    <property type="project" value="UniProtKB-KW"/>
</dbReference>
<dbReference type="GO" id="GO:0005886">
    <property type="term" value="C:plasma membrane"/>
    <property type="evidence" value="ECO:0007669"/>
    <property type="project" value="TreeGrafter"/>
</dbReference>
<keyword evidence="1" id="KW-0812">Transmembrane</keyword>
<feature type="transmembrane region" description="Helical" evidence="1">
    <location>
        <begin position="115"/>
        <end position="137"/>
    </location>
</feature>
<keyword evidence="2" id="KW-0808">Transferase</keyword>
<dbReference type="GO" id="GO:0009401">
    <property type="term" value="P:phosphoenolpyruvate-dependent sugar phosphotransferase system"/>
    <property type="evidence" value="ECO:0007669"/>
    <property type="project" value="InterPro"/>
</dbReference>
<dbReference type="InterPro" id="IPR050303">
    <property type="entry name" value="GatZ_KbaZ_carbometab"/>
</dbReference>
<accession>B2KAZ9</accession>
<dbReference type="InterPro" id="IPR004704">
    <property type="entry name" value="PTS_IID_man"/>
</dbReference>
<proteinExistence type="predicted"/>
<feature type="transmembrane region" description="Helical" evidence="1">
    <location>
        <begin position="193"/>
        <end position="211"/>
    </location>
</feature>
<dbReference type="Proteomes" id="UP000001029">
    <property type="component" value="Chromosome"/>
</dbReference>
<sequence>MNFKDKLTIFTRSFFLQTGWNYLRFQGLGFAFVMTPWLKKFYKAKALDSALLRYMETFNTNPIMASFCYGALARSEGDVALAPMKKTEWRVIKTFLASSSASIGDRLFWDSWKPLTLAAGILAAYLCAMGTIDIFYSCYISNMQAAFLLGFILVVYNSITLYVRWKGIEASYEGDRDHAFGLLIFDWNRAIKVFRFIGLIITLLIISLYIYDTVKVFFFSAEIFIFTAIILFVVVMSGFAQKYDIPSVYLYILLTLIFSLVAYFI</sequence>
<gene>
    <name evidence="2" type="ordered locus">Emin_0129</name>
</gene>
<feature type="transmembrane region" description="Helical" evidence="1">
    <location>
        <begin position="248"/>
        <end position="264"/>
    </location>
</feature>
<evidence type="ECO:0000313" key="2">
    <source>
        <dbReference type="EMBL" id="ACC97695.1"/>
    </source>
</evidence>
<keyword evidence="3" id="KW-1185">Reference proteome</keyword>
<dbReference type="Pfam" id="PF03613">
    <property type="entry name" value="EIID-AGA"/>
    <property type="match status" value="1"/>
</dbReference>
<dbReference type="PROSITE" id="PS51108">
    <property type="entry name" value="PTS_EIID"/>
    <property type="match status" value="1"/>
</dbReference>
<keyword evidence="1" id="KW-1133">Transmembrane helix</keyword>
<dbReference type="STRING" id="445932.Emin_0129"/>
<keyword evidence="1" id="KW-0472">Membrane</keyword>
<reference evidence="2 3" key="1">
    <citation type="journal article" date="2009" name="Appl. Environ. Microbiol.">
        <title>Genomic analysis of 'Elusimicrobium minutum,' the first cultivated representative of the phylum 'Elusimicrobia' (formerly termite group 1).</title>
        <authorList>
            <person name="Herlemann D.P.R."/>
            <person name="Geissinger O."/>
            <person name="Ikeda-Ohtsubo W."/>
            <person name="Kunin V."/>
            <person name="Sun H."/>
            <person name="Lapidus A."/>
            <person name="Hugenholtz P."/>
            <person name="Brune A."/>
        </authorList>
    </citation>
    <scope>NUCLEOTIDE SEQUENCE [LARGE SCALE GENOMIC DNA]</scope>
    <source>
        <strain evidence="2 3">Pei191</strain>
    </source>
</reference>
<dbReference type="AlphaFoldDB" id="B2KAZ9"/>
<dbReference type="KEGG" id="emi:Emin_0129"/>
<dbReference type="PANTHER" id="PTHR32502">
    <property type="entry name" value="N-ACETYLGALACTOSAMINE PERMEASE II COMPONENT-RELATED"/>
    <property type="match status" value="1"/>
</dbReference>
<dbReference type="PANTHER" id="PTHR32502:SF23">
    <property type="entry name" value="TRANSPORT PROTEIN, PTS SYSTEM"/>
    <property type="match status" value="1"/>
</dbReference>
<feature type="transmembrane region" description="Helical" evidence="1">
    <location>
        <begin position="143"/>
        <end position="163"/>
    </location>
</feature>
<protein>
    <submittedName>
        <fullName evidence="2">Phosphotransferase system, mannose/fructose/N-acetylgalactosamine</fullName>
    </submittedName>
</protein>
<evidence type="ECO:0000313" key="3">
    <source>
        <dbReference type="Proteomes" id="UP000001029"/>
    </source>
</evidence>
<name>B2KAZ9_ELUMP</name>
<evidence type="ECO:0000256" key="1">
    <source>
        <dbReference type="SAM" id="Phobius"/>
    </source>
</evidence>